<dbReference type="EMBL" id="JBCFQK010000009">
    <property type="protein sequence ID" value="MFA9194320.1"/>
    <property type="molecule type" value="Genomic_DNA"/>
</dbReference>
<dbReference type="RefSeq" id="WP_373391424.1">
    <property type="nucleotide sequence ID" value="NZ_JBCFQK010000009.1"/>
</dbReference>
<protein>
    <submittedName>
        <fullName evidence="1">Uncharacterized protein</fullName>
    </submittedName>
</protein>
<dbReference type="Proteomes" id="UP001574170">
    <property type="component" value="Unassembled WGS sequence"/>
</dbReference>
<sequence>MGDKSVRFVRKIIIQPSVDFNQDTKDTLKSILNSMYFNENFDFYINDFSKYFTIENLTSKARIDFIDNDLNIKFISIVLDKSSESSNKLFKLYYENKDKFNFGNIHCIGFSKKLDFVSDDGIDLVVLDNGNQLTYNIQSLINMNTTYQTIQEE</sequence>
<name>A0ABV4TJN9_9FLAO</name>
<reference evidence="1 2" key="1">
    <citation type="submission" date="2024-04" db="EMBL/GenBank/DDBJ databases">
        <title>New Clade of Flavobacterium.</title>
        <authorList>
            <person name="Matos L."/>
            <person name="Proenca D.N."/>
            <person name="Fransisco R.M."/>
            <person name="Chung A.P."/>
            <person name="Maccario L."/>
            <person name="Sorensen S.J."/>
            <person name="Morais P.V."/>
        </authorList>
    </citation>
    <scope>NUCLEOTIDE SEQUENCE [LARGE SCALE GENOMIC DNA]</scope>
    <source>
        <strain evidence="1 2">FBOR7N2.3</strain>
    </source>
</reference>
<organism evidence="1 2">
    <name type="scientific">Flavobacterium magnesitis</name>
    <dbReference type="NCBI Taxonomy" id="3138077"/>
    <lineage>
        <taxon>Bacteria</taxon>
        <taxon>Pseudomonadati</taxon>
        <taxon>Bacteroidota</taxon>
        <taxon>Flavobacteriia</taxon>
        <taxon>Flavobacteriales</taxon>
        <taxon>Flavobacteriaceae</taxon>
        <taxon>Flavobacterium</taxon>
    </lineage>
</organism>
<gene>
    <name evidence="1" type="ORF">AAGV33_07870</name>
</gene>
<proteinExistence type="predicted"/>
<evidence type="ECO:0000313" key="1">
    <source>
        <dbReference type="EMBL" id="MFA9194320.1"/>
    </source>
</evidence>
<evidence type="ECO:0000313" key="2">
    <source>
        <dbReference type="Proteomes" id="UP001574170"/>
    </source>
</evidence>
<accession>A0ABV4TJN9</accession>
<comment type="caution">
    <text evidence="1">The sequence shown here is derived from an EMBL/GenBank/DDBJ whole genome shotgun (WGS) entry which is preliminary data.</text>
</comment>
<keyword evidence="2" id="KW-1185">Reference proteome</keyword>